<accession>R1H2E0</accession>
<feature type="domain" description="Type I restriction modification DNA specificity" evidence="4">
    <location>
        <begin position="5"/>
        <end position="41"/>
    </location>
</feature>
<dbReference type="Proteomes" id="UP000013526">
    <property type="component" value="Unassembled WGS sequence"/>
</dbReference>
<dbReference type="InterPro" id="IPR044946">
    <property type="entry name" value="Restrct_endonuc_typeI_TRD_sf"/>
</dbReference>
<dbReference type="Gene3D" id="3.90.220.20">
    <property type="entry name" value="DNA methylase specificity domains"/>
    <property type="match status" value="1"/>
</dbReference>
<dbReference type="GO" id="GO:0003677">
    <property type="term" value="F:DNA binding"/>
    <property type="evidence" value="ECO:0007669"/>
    <property type="project" value="UniProtKB-KW"/>
</dbReference>
<proteinExistence type="inferred from homology"/>
<protein>
    <submittedName>
        <fullName evidence="5">Restriction modification system DNA specificity domain-containing protein</fullName>
    </submittedName>
</protein>
<reference evidence="5 6" key="1">
    <citation type="journal article" date="2013" name="Genome Announc.">
        <title>Draft Genome Sequence of Aeromonas molluscorum Strain 848TT, Isolated from Bivalve Molluscs.</title>
        <authorList>
            <person name="Spataro N."/>
            <person name="Farfan M."/>
            <person name="Albarral V."/>
            <person name="Sanglas A."/>
            <person name="Loren J.G."/>
            <person name="Fuste M.C."/>
            <person name="Bosch E."/>
        </authorList>
    </citation>
    <scope>NUCLEOTIDE SEQUENCE [LARGE SCALE GENOMIC DNA]</scope>
    <source>
        <strain evidence="5 6">848</strain>
    </source>
</reference>
<dbReference type="GO" id="GO:0009307">
    <property type="term" value="P:DNA restriction-modification system"/>
    <property type="evidence" value="ECO:0007669"/>
    <property type="project" value="UniProtKB-KW"/>
</dbReference>
<evidence type="ECO:0000313" key="5">
    <source>
        <dbReference type="EMBL" id="EOD54806.1"/>
    </source>
</evidence>
<name>R1H2E0_9GAMM</name>
<evidence type="ECO:0000313" key="6">
    <source>
        <dbReference type="Proteomes" id="UP000013526"/>
    </source>
</evidence>
<comment type="caution">
    <text evidence="5">The sequence shown here is derived from an EMBL/GenBank/DDBJ whole genome shotgun (WGS) entry which is preliminary data.</text>
</comment>
<dbReference type="Pfam" id="PF01420">
    <property type="entry name" value="Methylase_S"/>
    <property type="match status" value="1"/>
</dbReference>
<dbReference type="PATRIC" id="fig|1268236.3.peg.2452"/>
<dbReference type="REBASE" id="66500">
    <property type="entry name" value="S.Amo848ORF12447P"/>
</dbReference>
<gene>
    <name evidence="5" type="ORF">G113_12452</name>
</gene>
<dbReference type="InterPro" id="IPR000055">
    <property type="entry name" value="Restrct_endonuc_typeI_TRD"/>
</dbReference>
<evidence type="ECO:0000259" key="4">
    <source>
        <dbReference type="Pfam" id="PF01420"/>
    </source>
</evidence>
<keyword evidence="3" id="KW-0238">DNA-binding</keyword>
<keyword evidence="6" id="KW-1185">Reference proteome</keyword>
<dbReference type="InterPro" id="IPR052021">
    <property type="entry name" value="Type-I_RS_S_subunit"/>
</dbReference>
<keyword evidence="2" id="KW-0680">Restriction system</keyword>
<dbReference type="SUPFAM" id="SSF116734">
    <property type="entry name" value="DNA methylase specificity domain"/>
    <property type="match status" value="2"/>
</dbReference>
<sequence>MIGRLDISYPSKGEQIKIATILKTLDNKITLNRQINQTLEQMAQALFKSWFVDFDPVVDNALDAGFFEQELPFSDELLRRAETRRAVREHDGFKPLPDAIRQLFPATFEECAEPSLGLGGWVPKGWIAGALGDVLSLRNERTKPSAETKNLPYVPVECIGTKEPFLSEFKSGDEAMSSLILFKKGDILFGAMRPYFHKVCIAPFDGVTRSTVFTLTARDTESRYFSLFQAYQESTIEYATLHSEGSTIPYAKWRGSLERQPTILPTIQLQRLFHEKIKLFIEWGGSNNEQSKTLSKLRDTLLPKLISGELRLDNIETDLTKVEVA</sequence>
<dbReference type="PANTHER" id="PTHR30408">
    <property type="entry name" value="TYPE-1 RESTRICTION ENZYME ECOKI SPECIFICITY PROTEIN"/>
    <property type="match status" value="1"/>
</dbReference>
<dbReference type="Gene3D" id="1.10.287.1120">
    <property type="entry name" value="Bipartite methylase S protein"/>
    <property type="match status" value="1"/>
</dbReference>
<dbReference type="EMBL" id="AQGQ01000081">
    <property type="protein sequence ID" value="EOD54806.1"/>
    <property type="molecule type" value="Genomic_DNA"/>
</dbReference>
<dbReference type="PANTHER" id="PTHR30408:SF12">
    <property type="entry name" value="TYPE I RESTRICTION ENZYME MJAVIII SPECIFICITY SUBUNIT"/>
    <property type="match status" value="1"/>
</dbReference>
<evidence type="ECO:0000256" key="3">
    <source>
        <dbReference type="ARBA" id="ARBA00023125"/>
    </source>
</evidence>
<evidence type="ECO:0000256" key="2">
    <source>
        <dbReference type="ARBA" id="ARBA00022747"/>
    </source>
</evidence>
<organism evidence="5 6">
    <name type="scientific">Aeromonas molluscorum 848</name>
    <dbReference type="NCBI Taxonomy" id="1268236"/>
    <lineage>
        <taxon>Bacteria</taxon>
        <taxon>Pseudomonadati</taxon>
        <taxon>Pseudomonadota</taxon>
        <taxon>Gammaproteobacteria</taxon>
        <taxon>Aeromonadales</taxon>
        <taxon>Aeromonadaceae</taxon>
        <taxon>Aeromonas</taxon>
    </lineage>
</organism>
<comment type="similarity">
    <text evidence="1">Belongs to the type-I restriction system S methylase family.</text>
</comment>
<evidence type="ECO:0000256" key="1">
    <source>
        <dbReference type="ARBA" id="ARBA00010923"/>
    </source>
</evidence>
<dbReference type="AlphaFoldDB" id="R1H2E0"/>